<dbReference type="Gene3D" id="6.10.140.2220">
    <property type="match status" value="1"/>
</dbReference>
<dbReference type="Pfam" id="PF01753">
    <property type="entry name" value="zf-MYND"/>
    <property type="match status" value="1"/>
</dbReference>
<dbReference type="Pfam" id="PF13181">
    <property type="entry name" value="TPR_8"/>
    <property type="match status" value="1"/>
</dbReference>
<gene>
    <name evidence="6" type="ORF">GBAR_LOCUS26718</name>
</gene>
<comment type="caution">
    <text evidence="6">The sequence shown here is derived from an EMBL/GenBank/DDBJ whole genome shotgun (WGS) entry which is preliminary data.</text>
</comment>
<name>A0AA35TJZ1_GEOBA</name>
<feature type="domain" description="MYND-type" evidence="5">
    <location>
        <begin position="45"/>
        <end position="82"/>
    </location>
</feature>
<sequence>MCASLCACAICRGCVAWQHNRRTGNMAAFSMVNPLAAPKGVKLACELCQKPARLQCNDCRVTYYCCEGHQSEDWRAIHEKICGVLSVLHGPQPHSGTGEERSHHQHQQTLRKKHIVGVALEEGRRLLYSGQASLAIPASLQVYYTITQHGIHNNCEKCGMYSAICYVLQAVRYLTELGSLEVGGAEGVVDIAPAYLILSEAAIQLGRLSEAEQYLSQVQWLVLQSPTSPPSLLASLSRNLGQLATARGRLAEARRHFAEDVYQSSVAHGTDSPQAAGGYFHMASVFFREGRPDIATSLHDQVIEAWHGHLSQLLTNKTTPHSHLLLDAGMQAEAMFILQSIYDLRQRSTQAPPTPLLLHTLALLYHVAGDNRLAVDAQQKAIDLCKHDNDLYPSFQTFMDTLTKLISISP</sequence>
<evidence type="ECO:0000313" key="6">
    <source>
        <dbReference type="EMBL" id="CAI8048427.1"/>
    </source>
</evidence>
<dbReference type="Proteomes" id="UP001174909">
    <property type="component" value="Unassembled WGS sequence"/>
</dbReference>
<keyword evidence="3" id="KW-0862">Zinc</keyword>
<keyword evidence="2 4" id="KW-0863">Zinc-finger</keyword>
<dbReference type="SUPFAM" id="SSF48452">
    <property type="entry name" value="TPR-like"/>
    <property type="match status" value="2"/>
</dbReference>
<evidence type="ECO:0000256" key="1">
    <source>
        <dbReference type="ARBA" id="ARBA00022723"/>
    </source>
</evidence>
<evidence type="ECO:0000256" key="4">
    <source>
        <dbReference type="PROSITE-ProRule" id="PRU00134"/>
    </source>
</evidence>
<dbReference type="PROSITE" id="PS50865">
    <property type="entry name" value="ZF_MYND_2"/>
    <property type="match status" value="1"/>
</dbReference>
<dbReference type="EMBL" id="CASHTH010003728">
    <property type="protein sequence ID" value="CAI8048427.1"/>
    <property type="molecule type" value="Genomic_DNA"/>
</dbReference>
<keyword evidence="7" id="KW-1185">Reference proteome</keyword>
<reference evidence="6" key="1">
    <citation type="submission" date="2023-03" db="EMBL/GenBank/DDBJ databases">
        <authorList>
            <person name="Steffen K."/>
            <person name="Cardenas P."/>
        </authorList>
    </citation>
    <scope>NUCLEOTIDE SEQUENCE</scope>
</reference>
<dbReference type="GO" id="GO:0008270">
    <property type="term" value="F:zinc ion binding"/>
    <property type="evidence" value="ECO:0007669"/>
    <property type="project" value="UniProtKB-KW"/>
</dbReference>
<dbReference type="PROSITE" id="PS01360">
    <property type="entry name" value="ZF_MYND_1"/>
    <property type="match status" value="1"/>
</dbReference>
<evidence type="ECO:0000256" key="3">
    <source>
        <dbReference type="ARBA" id="ARBA00022833"/>
    </source>
</evidence>
<evidence type="ECO:0000259" key="5">
    <source>
        <dbReference type="PROSITE" id="PS50865"/>
    </source>
</evidence>
<dbReference type="Gene3D" id="1.25.40.10">
    <property type="entry name" value="Tetratricopeptide repeat domain"/>
    <property type="match status" value="1"/>
</dbReference>
<dbReference type="PANTHER" id="PTHR46533">
    <property type="entry name" value="ZINC FINGER MYND DOMAIN-CONTAINING PROTEIN 12"/>
    <property type="match status" value="1"/>
</dbReference>
<dbReference type="InterPro" id="IPR002893">
    <property type="entry name" value="Znf_MYND"/>
</dbReference>
<protein>
    <submittedName>
        <fullName evidence="6">Zinc finger MYND domain-containing protein 12</fullName>
    </submittedName>
</protein>
<dbReference type="InterPro" id="IPR019734">
    <property type="entry name" value="TPR_rpt"/>
</dbReference>
<organism evidence="6 7">
    <name type="scientific">Geodia barretti</name>
    <name type="common">Barrett's horny sponge</name>
    <dbReference type="NCBI Taxonomy" id="519541"/>
    <lineage>
        <taxon>Eukaryota</taxon>
        <taxon>Metazoa</taxon>
        <taxon>Porifera</taxon>
        <taxon>Demospongiae</taxon>
        <taxon>Heteroscleromorpha</taxon>
        <taxon>Tetractinellida</taxon>
        <taxon>Astrophorina</taxon>
        <taxon>Geodiidae</taxon>
        <taxon>Geodia</taxon>
    </lineage>
</organism>
<dbReference type="InterPro" id="IPR011990">
    <property type="entry name" value="TPR-like_helical_dom_sf"/>
</dbReference>
<dbReference type="AlphaFoldDB" id="A0AA35TJZ1"/>
<dbReference type="PANTHER" id="PTHR46533:SF1">
    <property type="entry name" value="ZINC FINGER MYND DOMAIN-CONTAINING PROTEIN 12"/>
    <property type="match status" value="1"/>
</dbReference>
<evidence type="ECO:0000256" key="2">
    <source>
        <dbReference type="ARBA" id="ARBA00022771"/>
    </source>
</evidence>
<keyword evidence="1" id="KW-0479">Metal-binding</keyword>
<evidence type="ECO:0000313" key="7">
    <source>
        <dbReference type="Proteomes" id="UP001174909"/>
    </source>
</evidence>
<proteinExistence type="predicted"/>
<dbReference type="SUPFAM" id="SSF144232">
    <property type="entry name" value="HIT/MYND zinc finger-like"/>
    <property type="match status" value="1"/>
</dbReference>
<accession>A0AA35TJZ1</accession>
<dbReference type="InterPro" id="IPR053248">
    <property type="entry name" value="Zinc_finger_MYND_domain"/>
</dbReference>